<reference evidence="1 2" key="1">
    <citation type="submission" date="2018-07" db="EMBL/GenBank/DDBJ databases">
        <title>Genome sequences of six Lactobacillus spp. isolated from bumble bee guts.</title>
        <authorList>
            <person name="Motta E.V.S."/>
            <person name="Moran N.A."/>
        </authorList>
    </citation>
    <scope>NUCLEOTIDE SEQUENCE [LARGE SCALE GENOMIC DNA]</scope>
    <source>
        <strain evidence="1 2">BI-1.1</strain>
    </source>
</reference>
<dbReference type="RefSeq" id="WP_118900911.1">
    <property type="nucleotide sequence ID" value="NZ_QOCR01000002.1"/>
</dbReference>
<dbReference type="Proteomes" id="UP000284109">
    <property type="component" value="Unassembled WGS sequence"/>
</dbReference>
<evidence type="ECO:0000313" key="1">
    <source>
        <dbReference type="EMBL" id="RHW51341.1"/>
    </source>
</evidence>
<accession>A0A417ZI03</accession>
<gene>
    <name evidence="1" type="ORF">DS831_04785</name>
</gene>
<organism evidence="1 2">
    <name type="scientific">Bombilactobacillus bombi</name>
    <dbReference type="NCBI Taxonomy" id="1303590"/>
    <lineage>
        <taxon>Bacteria</taxon>
        <taxon>Bacillati</taxon>
        <taxon>Bacillota</taxon>
        <taxon>Bacilli</taxon>
        <taxon>Lactobacillales</taxon>
        <taxon>Lactobacillaceae</taxon>
        <taxon>Bombilactobacillus</taxon>
    </lineage>
</organism>
<keyword evidence="2" id="KW-1185">Reference proteome</keyword>
<protein>
    <submittedName>
        <fullName evidence="1">Uncharacterized protein</fullName>
    </submittedName>
</protein>
<proteinExistence type="predicted"/>
<comment type="caution">
    <text evidence="1">The sequence shown here is derived from an EMBL/GenBank/DDBJ whole genome shotgun (WGS) entry which is preliminary data.</text>
</comment>
<evidence type="ECO:0000313" key="2">
    <source>
        <dbReference type="Proteomes" id="UP000284109"/>
    </source>
</evidence>
<dbReference type="EMBL" id="QOCR01000002">
    <property type="protein sequence ID" value="RHW51341.1"/>
    <property type="molecule type" value="Genomic_DNA"/>
</dbReference>
<dbReference type="AlphaFoldDB" id="A0A417ZI03"/>
<sequence length="140" mass="15884">MNDLQKAQAFLRSGDFSIEKLAKQIGSSSRQIRNYIDGKANLSSAKWAIVNQLAKLYDKKIIGEVSTSPDFLQFISIMGGLFKDISDRQNKIANSEKGLSQDKLLIPVIQKMNERFTKDTDYTVDLYKIFKKTEKARGND</sequence>
<name>A0A417ZI03_9LACO</name>